<organism evidence="1 2">
    <name type="scientific">Saguinus oedipus</name>
    <name type="common">Cotton-top tamarin</name>
    <name type="synonym">Oedipomidas oedipus</name>
    <dbReference type="NCBI Taxonomy" id="9490"/>
    <lineage>
        <taxon>Eukaryota</taxon>
        <taxon>Metazoa</taxon>
        <taxon>Chordata</taxon>
        <taxon>Craniata</taxon>
        <taxon>Vertebrata</taxon>
        <taxon>Euteleostomi</taxon>
        <taxon>Mammalia</taxon>
        <taxon>Eutheria</taxon>
        <taxon>Euarchontoglires</taxon>
        <taxon>Primates</taxon>
        <taxon>Haplorrhini</taxon>
        <taxon>Platyrrhini</taxon>
        <taxon>Cebidae</taxon>
        <taxon>Callitrichinae</taxon>
        <taxon>Saguinus</taxon>
    </lineage>
</organism>
<sequence length="137" mass="15051">MKNQKLGNLWQCHWVLWKLQRWCRPRAVLEQASPGWERLQASALVSPRTLHFLGGWLLGSSRPGPATTQAPLRHSPSILAGLFLQALLPSSRLTDVPALSVPCSQLRGLCLPLHPARGLGLAVLIVWPLQGSQSCLL</sequence>
<dbReference type="EMBL" id="JASSZA010000015">
    <property type="protein sequence ID" value="KAK2093424.1"/>
    <property type="molecule type" value="Genomic_DNA"/>
</dbReference>
<dbReference type="Proteomes" id="UP001266305">
    <property type="component" value="Unassembled WGS sequence"/>
</dbReference>
<name>A0ABQ9U8N1_SAGOE</name>
<gene>
    <name evidence="1" type="ORF">P7K49_029953</name>
</gene>
<accession>A0ABQ9U8N1</accession>
<reference evidence="1 2" key="1">
    <citation type="submission" date="2023-05" db="EMBL/GenBank/DDBJ databases">
        <title>B98-5 Cell Line De Novo Hybrid Assembly: An Optical Mapping Approach.</title>
        <authorList>
            <person name="Kananen K."/>
            <person name="Auerbach J.A."/>
            <person name="Kautto E."/>
            <person name="Blachly J.S."/>
        </authorList>
    </citation>
    <scope>NUCLEOTIDE SEQUENCE [LARGE SCALE GENOMIC DNA]</scope>
    <source>
        <strain evidence="1">B95-8</strain>
        <tissue evidence="1">Cell line</tissue>
    </source>
</reference>
<proteinExistence type="predicted"/>
<evidence type="ECO:0000313" key="2">
    <source>
        <dbReference type="Proteomes" id="UP001266305"/>
    </source>
</evidence>
<comment type="caution">
    <text evidence="1">The sequence shown here is derived from an EMBL/GenBank/DDBJ whole genome shotgun (WGS) entry which is preliminary data.</text>
</comment>
<keyword evidence="2" id="KW-1185">Reference proteome</keyword>
<protein>
    <submittedName>
        <fullName evidence="1">Uncharacterized protein</fullName>
    </submittedName>
</protein>
<evidence type="ECO:0000313" key="1">
    <source>
        <dbReference type="EMBL" id="KAK2093424.1"/>
    </source>
</evidence>